<comment type="caution">
    <text evidence="2">The sequence shown here is derived from an EMBL/GenBank/DDBJ whole genome shotgun (WGS) entry which is preliminary data.</text>
</comment>
<evidence type="ECO:0000313" key="3">
    <source>
        <dbReference type="Proteomes" id="UP001448207"/>
    </source>
</evidence>
<evidence type="ECO:0000313" key="2">
    <source>
        <dbReference type="EMBL" id="KAL0078080.1"/>
    </source>
</evidence>
<reference evidence="2 3" key="1">
    <citation type="submission" date="2024-04" db="EMBL/GenBank/DDBJ databases">
        <title>Symmetric and asymmetric DNA N6-adenine methylation regulates different biological responses in Mucorales.</title>
        <authorList>
            <consortium name="Lawrence Berkeley National Laboratory"/>
            <person name="Lax C."/>
            <person name="Mondo S.J."/>
            <person name="Osorio-Concepcion M."/>
            <person name="Muszewska A."/>
            <person name="Corrochano-Luque M."/>
            <person name="Gutierrez G."/>
            <person name="Riley R."/>
            <person name="Lipzen A."/>
            <person name="Guo J."/>
            <person name="Hundley H."/>
            <person name="Amirebrahimi M."/>
            <person name="Ng V."/>
            <person name="Lorenzo-Gutierrez D."/>
            <person name="Binder U."/>
            <person name="Yang J."/>
            <person name="Song Y."/>
            <person name="Canovas D."/>
            <person name="Navarro E."/>
            <person name="Freitag M."/>
            <person name="Gabaldon T."/>
            <person name="Grigoriev I.V."/>
            <person name="Corrochano L.M."/>
            <person name="Nicolas F.E."/>
            <person name="Garre V."/>
        </authorList>
    </citation>
    <scope>NUCLEOTIDE SEQUENCE [LARGE SCALE GENOMIC DNA]</scope>
    <source>
        <strain evidence="2 3">L51</strain>
    </source>
</reference>
<dbReference type="PANTHER" id="PTHR22603:SF93">
    <property type="entry name" value="RE24176P"/>
    <property type="match status" value="1"/>
</dbReference>
<name>A0ABR3ANI8_PHYBL</name>
<dbReference type="Gene3D" id="3.90.1200.10">
    <property type="match status" value="1"/>
</dbReference>
<dbReference type="Pfam" id="PF01633">
    <property type="entry name" value="Choline_kinase"/>
    <property type="match status" value="1"/>
</dbReference>
<organism evidence="2 3">
    <name type="scientific">Phycomyces blakesleeanus</name>
    <dbReference type="NCBI Taxonomy" id="4837"/>
    <lineage>
        <taxon>Eukaryota</taxon>
        <taxon>Fungi</taxon>
        <taxon>Fungi incertae sedis</taxon>
        <taxon>Mucoromycota</taxon>
        <taxon>Mucoromycotina</taxon>
        <taxon>Mucoromycetes</taxon>
        <taxon>Mucorales</taxon>
        <taxon>Phycomycetaceae</taxon>
        <taxon>Phycomyces</taxon>
    </lineage>
</organism>
<dbReference type="Gene3D" id="3.30.200.20">
    <property type="entry name" value="Phosphorylase Kinase, domain 1"/>
    <property type="match status" value="1"/>
</dbReference>
<comment type="similarity">
    <text evidence="1">Belongs to the choline/ethanolamine kinase family.</text>
</comment>
<dbReference type="InterPro" id="IPR011009">
    <property type="entry name" value="Kinase-like_dom_sf"/>
</dbReference>
<dbReference type="CDD" id="cd05157">
    <property type="entry name" value="ETNK_euk"/>
    <property type="match status" value="1"/>
</dbReference>
<protein>
    <submittedName>
        <fullName evidence="2">Kinase-like domain-containing protein</fullName>
    </submittedName>
</protein>
<evidence type="ECO:0000256" key="1">
    <source>
        <dbReference type="ARBA" id="ARBA00038211"/>
    </source>
</evidence>
<dbReference type="EMBL" id="JBCLYO010000026">
    <property type="protein sequence ID" value="KAL0078080.1"/>
    <property type="molecule type" value="Genomic_DNA"/>
</dbReference>
<proteinExistence type="inferred from homology"/>
<dbReference type="Proteomes" id="UP001448207">
    <property type="component" value="Unassembled WGS sequence"/>
</dbReference>
<accession>A0ABR3ANI8</accession>
<gene>
    <name evidence="2" type="ORF">J3Q64DRAFT_1683778</name>
</gene>
<keyword evidence="3" id="KW-1185">Reference proteome</keyword>
<sequence length="374" mass="42746">MSHISNGYHNYGGMVATQSTKDNVPSCNSLIDLTVLKGEKLSAAVLNIIRNLFPEWAHNVEKVSLDRVSGALTNAVFFVNAPNKRRMLLRVYGIGCDQIVDRAKELFWLARLSDLKIGPALLGTFENGRFEEYLDSTTLTSDAIHQPIISQQIAICLRRLHDIINVYPPSKSQTLEVWCNIDKWYRVVLGLVPSLKNKNADWGKILDAYNLDQLGQEILQCKAILERVQSPVVFAHNDTQYGNILQLEKTGELVVVDFEYSGYNPRGFDIANHFCEWMYDYHSDQPASLQADRFPTLEERLRFCKAYIDAGEDNSLCAEDLEREVSTWLMGPHVFWGLWGLIQASQSEIDFDYFLFFTQRISAFRNELAKWSDN</sequence>
<dbReference type="SUPFAM" id="SSF56112">
    <property type="entry name" value="Protein kinase-like (PK-like)"/>
    <property type="match status" value="1"/>
</dbReference>
<dbReference type="PANTHER" id="PTHR22603">
    <property type="entry name" value="CHOLINE/ETHANOALAMINE KINASE"/>
    <property type="match status" value="1"/>
</dbReference>